<proteinExistence type="predicted"/>
<sequence>MGQGARVQKPKHRIPGGSWLDYRGTCSSAPVWNYRQKLEHQAVQPHQEAHRRYPAGFSCHRTQRKLIHKPYHVVLKKSLAERSEQGGGLLWLPYVKGKTITLNIVTGRALANRIAGAKASIGLTEAIPEWKKLNNHLHEYIPVLRKASRAYAGAKRALGAHVETLRVLKGAVDLSFKGFVNREDQFAVGKVFDGKGKLLERLAGFLGRELARFLADVTRPVGRAQFVALLGSVSQDLAEKAKLRFVREITKGVDEIASRDRARANAVALLVLRFLGRWPT</sequence>
<protein>
    <submittedName>
        <fullName evidence="1">Uncharacterized protein</fullName>
    </submittedName>
</protein>
<keyword evidence="2" id="KW-1185">Reference proteome</keyword>
<organism evidence="1 2">
    <name type="scientific">Gonapodya prolifera (strain JEL478)</name>
    <name type="common">Monoblepharis prolifera</name>
    <dbReference type="NCBI Taxonomy" id="1344416"/>
    <lineage>
        <taxon>Eukaryota</taxon>
        <taxon>Fungi</taxon>
        <taxon>Fungi incertae sedis</taxon>
        <taxon>Chytridiomycota</taxon>
        <taxon>Chytridiomycota incertae sedis</taxon>
        <taxon>Monoblepharidomycetes</taxon>
        <taxon>Monoblepharidales</taxon>
        <taxon>Gonapodyaceae</taxon>
        <taxon>Gonapodya</taxon>
    </lineage>
</organism>
<gene>
    <name evidence="1" type="ORF">M427DRAFT_211754</name>
</gene>
<dbReference type="Proteomes" id="UP000070544">
    <property type="component" value="Unassembled WGS sequence"/>
</dbReference>
<reference evidence="1 2" key="1">
    <citation type="journal article" date="2015" name="Genome Biol. Evol.">
        <title>Phylogenomic analyses indicate that early fungi evolved digesting cell walls of algal ancestors of land plants.</title>
        <authorList>
            <person name="Chang Y."/>
            <person name="Wang S."/>
            <person name="Sekimoto S."/>
            <person name="Aerts A.L."/>
            <person name="Choi C."/>
            <person name="Clum A."/>
            <person name="LaButti K.M."/>
            <person name="Lindquist E.A."/>
            <person name="Yee Ngan C."/>
            <person name="Ohm R.A."/>
            <person name="Salamov A.A."/>
            <person name="Grigoriev I.V."/>
            <person name="Spatafora J.W."/>
            <person name="Berbee M.L."/>
        </authorList>
    </citation>
    <scope>NUCLEOTIDE SEQUENCE [LARGE SCALE GENOMIC DNA]</scope>
    <source>
        <strain evidence="1 2">JEL478</strain>
    </source>
</reference>
<dbReference type="AlphaFoldDB" id="A0A139AP36"/>
<name>A0A139AP36_GONPJ</name>
<dbReference type="EMBL" id="KQ965742">
    <property type="protein sequence ID" value="KXS18492.1"/>
    <property type="molecule type" value="Genomic_DNA"/>
</dbReference>
<accession>A0A139AP36</accession>
<evidence type="ECO:0000313" key="2">
    <source>
        <dbReference type="Proteomes" id="UP000070544"/>
    </source>
</evidence>
<evidence type="ECO:0000313" key="1">
    <source>
        <dbReference type="EMBL" id="KXS18492.1"/>
    </source>
</evidence>